<sequence>MTVVHTAFGIGIKPVRIRCLVSVRENIRIEKGRSEVAKGYLVGTYRSVQDPERLAEYGALAKPALEAAGGRILARGGRVTGFELGIAERTVLVEFPSYAAALAAYRSASYQQAVAVLGDTVRRDVRVVEGLD</sequence>
<protein>
    <submittedName>
        <fullName evidence="2">DUF1330 domain-containing protein</fullName>
    </submittedName>
</protein>
<dbReference type="Proteomes" id="UP000503540">
    <property type="component" value="Chromosome"/>
</dbReference>
<feature type="domain" description="DUF1330" evidence="1">
    <location>
        <begin position="38"/>
        <end position="131"/>
    </location>
</feature>
<evidence type="ECO:0000313" key="2">
    <source>
        <dbReference type="EMBL" id="QIS11486.1"/>
    </source>
</evidence>
<dbReference type="InterPro" id="IPR011008">
    <property type="entry name" value="Dimeric_a/b-barrel"/>
</dbReference>
<dbReference type="AlphaFoldDB" id="A0A6G9YEL5"/>
<dbReference type="SUPFAM" id="SSF54909">
    <property type="entry name" value="Dimeric alpha+beta barrel"/>
    <property type="match status" value="1"/>
</dbReference>
<dbReference type="KEGG" id="nah:F5544_18060"/>
<reference evidence="2 3" key="1">
    <citation type="journal article" date="2019" name="ACS Chem. Biol.">
        <title>Identification and Mobilization of a Cryptic Antibiotic Biosynthesis Gene Locus from a Human-Pathogenic Nocardia Isolate.</title>
        <authorList>
            <person name="Herisse M."/>
            <person name="Ishida K."/>
            <person name="Porter J.L."/>
            <person name="Howden B."/>
            <person name="Hertweck C."/>
            <person name="Stinear T.P."/>
            <person name="Pidot S.J."/>
        </authorList>
    </citation>
    <scope>NUCLEOTIDE SEQUENCE [LARGE SCALE GENOMIC DNA]</scope>
    <source>
        <strain evidence="2 3">AUSMDU00012717</strain>
    </source>
</reference>
<dbReference type="EMBL" id="CP046172">
    <property type="protein sequence ID" value="QIS11486.1"/>
    <property type="molecule type" value="Genomic_DNA"/>
</dbReference>
<dbReference type="Pfam" id="PF07045">
    <property type="entry name" value="DUF1330"/>
    <property type="match status" value="1"/>
</dbReference>
<proteinExistence type="predicted"/>
<evidence type="ECO:0000259" key="1">
    <source>
        <dbReference type="Pfam" id="PF07045"/>
    </source>
</evidence>
<gene>
    <name evidence="2" type="ORF">F5544_18060</name>
</gene>
<name>A0A6G9YEL5_9NOCA</name>
<accession>A0A6G9YEL5</accession>
<dbReference type="Gene3D" id="3.30.70.100">
    <property type="match status" value="1"/>
</dbReference>
<keyword evidence="3" id="KW-1185">Reference proteome</keyword>
<evidence type="ECO:0000313" key="3">
    <source>
        <dbReference type="Proteomes" id="UP000503540"/>
    </source>
</evidence>
<organism evidence="2 3">
    <name type="scientific">Nocardia arthritidis</name>
    <dbReference type="NCBI Taxonomy" id="228602"/>
    <lineage>
        <taxon>Bacteria</taxon>
        <taxon>Bacillati</taxon>
        <taxon>Actinomycetota</taxon>
        <taxon>Actinomycetes</taxon>
        <taxon>Mycobacteriales</taxon>
        <taxon>Nocardiaceae</taxon>
        <taxon>Nocardia</taxon>
    </lineage>
</organism>
<dbReference type="InterPro" id="IPR010753">
    <property type="entry name" value="DUF1330"/>
</dbReference>